<accession>A0A7C9EW75</accession>
<feature type="domain" description="Reverse transcriptase zinc-binding" evidence="1">
    <location>
        <begin position="85"/>
        <end position="157"/>
    </location>
</feature>
<dbReference type="EMBL" id="GISG01272906">
    <property type="protein sequence ID" value="MBA4676843.1"/>
    <property type="molecule type" value="Transcribed_RNA"/>
</dbReference>
<evidence type="ECO:0000313" key="2">
    <source>
        <dbReference type="EMBL" id="MBA4676843.1"/>
    </source>
</evidence>
<sequence>MPKLKVTVLSRVNDLTNLVNGTWNESSLTEVFLPCDSEVILGIPLCSSWPLDKLIWHYVANCVFSVCSACHLIVEEDRLEKRCSTSDKKHFCSAIWNLEVPLRVRLLAWRLAKNLLSLGCNLARRIQSFNINCSICGCKEESDTHAILECLMAARDWELSGVPGKYWDDRFKSMSDFVEAVSGPRFVSSLSFFLVLDYPQRTYREIGPSTVSIKVVALVNGY</sequence>
<dbReference type="Pfam" id="PF13966">
    <property type="entry name" value="zf-RVT"/>
    <property type="match status" value="1"/>
</dbReference>
<dbReference type="InterPro" id="IPR026960">
    <property type="entry name" value="RVT-Znf"/>
</dbReference>
<evidence type="ECO:0000259" key="1">
    <source>
        <dbReference type="Pfam" id="PF13966"/>
    </source>
</evidence>
<name>A0A7C9EW75_OPUST</name>
<dbReference type="AlphaFoldDB" id="A0A7C9EW75"/>
<reference evidence="2" key="2">
    <citation type="submission" date="2020-07" db="EMBL/GenBank/DDBJ databases">
        <authorList>
            <person name="Vera ALvarez R."/>
            <person name="Arias-Moreno D.M."/>
            <person name="Jimenez-Jacinto V."/>
            <person name="Jimenez-Bremont J.F."/>
            <person name="Swaminathan K."/>
            <person name="Moose S.P."/>
            <person name="Guerrero-Gonzalez M.L."/>
            <person name="Marino-Ramirez L."/>
            <person name="Landsman D."/>
            <person name="Rodriguez-Kessler M."/>
            <person name="Delgado-Sanchez P."/>
        </authorList>
    </citation>
    <scope>NUCLEOTIDE SEQUENCE</scope>
    <source>
        <tissue evidence="2">Cladode</tissue>
    </source>
</reference>
<organism evidence="2">
    <name type="scientific">Opuntia streptacantha</name>
    <name type="common">Prickly pear cactus</name>
    <name type="synonym">Opuntia cardona</name>
    <dbReference type="NCBI Taxonomy" id="393608"/>
    <lineage>
        <taxon>Eukaryota</taxon>
        <taxon>Viridiplantae</taxon>
        <taxon>Streptophyta</taxon>
        <taxon>Embryophyta</taxon>
        <taxon>Tracheophyta</taxon>
        <taxon>Spermatophyta</taxon>
        <taxon>Magnoliopsida</taxon>
        <taxon>eudicotyledons</taxon>
        <taxon>Gunneridae</taxon>
        <taxon>Pentapetalae</taxon>
        <taxon>Caryophyllales</taxon>
        <taxon>Cactineae</taxon>
        <taxon>Cactaceae</taxon>
        <taxon>Opuntioideae</taxon>
        <taxon>Opuntia</taxon>
    </lineage>
</organism>
<proteinExistence type="predicted"/>
<reference evidence="2" key="1">
    <citation type="journal article" date="2013" name="J. Plant Res.">
        <title>Effect of fungi and light on seed germination of three Opuntia species from semiarid lands of central Mexico.</title>
        <authorList>
            <person name="Delgado-Sanchez P."/>
            <person name="Jimenez-Bremont J.F."/>
            <person name="Guerrero-Gonzalez Mde L."/>
            <person name="Flores J."/>
        </authorList>
    </citation>
    <scope>NUCLEOTIDE SEQUENCE</scope>
    <source>
        <tissue evidence="2">Cladode</tissue>
    </source>
</reference>
<protein>
    <recommendedName>
        <fullName evidence="1">Reverse transcriptase zinc-binding domain-containing protein</fullName>
    </recommendedName>
</protein>